<dbReference type="InterPro" id="IPR029068">
    <property type="entry name" value="Glyas_Bleomycin-R_OHBP_Dase"/>
</dbReference>
<evidence type="ECO:0000259" key="1">
    <source>
        <dbReference type="PROSITE" id="PS51819"/>
    </source>
</evidence>
<gene>
    <name evidence="2" type="ORF">EV189_3071</name>
</gene>
<accession>A0A4Q7NGV1</accession>
<sequence length="125" mass="13567">MLDHVGTEEADIDARVRFLTQVLGHRLLRWGTHVVTGRRIAMLADPAGMKLELMEVDAVRGELDHVAYRVPDVDAAHAALLASGCTEIRAPFDLLAARARSSLLAEPTGSRLQLVAYAPDSPDLT</sequence>
<dbReference type="EMBL" id="SGXD01000004">
    <property type="protein sequence ID" value="RZS82676.1"/>
    <property type="molecule type" value="Genomic_DNA"/>
</dbReference>
<dbReference type="Gene3D" id="3.10.180.10">
    <property type="entry name" value="2,3-Dihydroxybiphenyl 1,2-Dioxygenase, domain 1"/>
    <property type="match status" value="1"/>
</dbReference>
<feature type="domain" description="VOC" evidence="1">
    <location>
        <begin position="1"/>
        <end position="117"/>
    </location>
</feature>
<dbReference type="PROSITE" id="PS51819">
    <property type="entry name" value="VOC"/>
    <property type="match status" value="1"/>
</dbReference>
<dbReference type="InterPro" id="IPR037523">
    <property type="entry name" value="VOC_core"/>
</dbReference>
<evidence type="ECO:0000313" key="3">
    <source>
        <dbReference type="Proteomes" id="UP000293638"/>
    </source>
</evidence>
<dbReference type="Pfam" id="PF13669">
    <property type="entry name" value="Glyoxalase_4"/>
    <property type="match status" value="1"/>
</dbReference>
<name>A0A4Q7NGV1_9ACTN</name>
<keyword evidence="3" id="KW-1185">Reference proteome</keyword>
<evidence type="ECO:0000313" key="2">
    <source>
        <dbReference type="EMBL" id="RZS82676.1"/>
    </source>
</evidence>
<comment type="caution">
    <text evidence="2">The sequence shown here is derived from an EMBL/GenBank/DDBJ whole genome shotgun (WGS) entry which is preliminary data.</text>
</comment>
<proteinExistence type="predicted"/>
<protein>
    <recommendedName>
        <fullName evidence="1">VOC domain-containing protein</fullName>
    </recommendedName>
</protein>
<reference evidence="2 3" key="1">
    <citation type="submission" date="2019-02" db="EMBL/GenBank/DDBJ databases">
        <title>Genomic Encyclopedia of Type Strains, Phase IV (KMG-IV): sequencing the most valuable type-strain genomes for metagenomic binning, comparative biology and taxonomic classification.</title>
        <authorList>
            <person name="Goeker M."/>
        </authorList>
    </citation>
    <scope>NUCLEOTIDE SEQUENCE [LARGE SCALE GENOMIC DNA]</scope>
    <source>
        <strain evidence="2 3">DSM 45622</strain>
    </source>
</reference>
<dbReference type="AlphaFoldDB" id="A0A4Q7NGV1"/>
<dbReference type="SUPFAM" id="SSF54593">
    <property type="entry name" value="Glyoxalase/Bleomycin resistance protein/Dihydroxybiphenyl dioxygenase"/>
    <property type="match status" value="1"/>
</dbReference>
<organism evidence="2 3">
    <name type="scientific">Motilibacter rhizosphaerae</name>
    <dbReference type="NCBI Taxonomy" id="598652"/>
    <lineage>
        <taxon>Bacteria</taxon>
        <taxon>Bacillati</taxon>
        <taxon>Actinomycetota</taxon>
        <taxon>Actinomycetes</taxon>
        <taxon>Motilibacterales</taxon>
        <taxon>Motilibacteraceae</taxon>
        <taxon>Motilibacter</taxon>
    </lineage>
</organism>
<dbReference type="Proteomes" id="UP000293638">
    <property type="component" value="Unassembled WGS sequence"/>
</dbReference>